<dbReference type="Gene3D" id="2.40.128.270">
    <property type="match status" value="1"/>
</dbReference>
<dbReference type="AlphaFoldDB" id="A0A7Y0DUI9"/>
<organism evidence="3 4">
    <name type="scientific">Pseudoalteromonas arctica</name>
    <dbReference type="NCBI Taxonomy" id="394751"/>
    <lineage>
        <taxon>Bacteria</taxon>
        <taxon>Pseudomonadati</taxon>
        <taxon>Pseudomonadota</taxon>
        <taxon>Gammaproteobacteria</taxon>
        <taxon>Alteromonadales</taxon>
        <taxon>Pseudoalteromonadaceae</taxon>
        <taxon>Pseudoalteromonas</taxon>
    </lineage>
</organism>
<dbReference type="Pfam" id="PF03724">
    <property type="entry name" value="META"/>
    <property type="match status" value="1"/>
</dbReference>
<evidence type="ECO:0000259" key="2">
    <source>
        <dbReference type="Pfam" id="PF03724"/>
    </source>
</evidence>
<keyword evidence="1" id="KW-0732">Signal</keyword>
<proteinExistence type="predicted"/>
<gene>
    <name evidence="3" type="ORF">HHO47_13750</name>
</gene>
<sequence length="272" mass="29912">MLSNKPYSVLKSIASISLLASSAMALNGCESLPAPQTKQTTEDTAMATLTTQVSYLDRSMLRPGSQLTVTLADVSKMDTEAEIISQQTVDINGAPPYTVELSYDASKMQQRHRYSVMARITNQDQLLYVSTTHNNPFEQSQQAAPYEVVVSKVAPQKPNVDLVNTYFKAVTINGVQVTVETKEPFIQFSKDNKSHGFLGCNNFAGSYQVDQQTLTFSPQASTRKMCSQGMEQETAMSGVLENTATWNINGESLTLKDKQGKVLATFKAVYFN</sequence>
<dbReference type="InterPro" id="IPR053147">
    <property type="entry name" value="Hsp_HslJ-like"/>
</dbReference>
<evidence type="ECO:0000313" key="3">
    <source>
        <dbReference type="EMBL" id="NMM41849.1"/>
    </source>
</evidence>
<feature type="chain" id="PRO_5031102282" evidence="1">
    <location>
        <begin position="26"/>
        <end position="272"/>
    </location>
</feature>
<reference evidence="3" key="1">
    <citation type="submission" date="2020-04" db="EMBL/GenBank/DDBJ databases">
        <title>Genome Sequencing for Pseudoaltermonas arctica.</title>
        <authorList>
            <person name="Elkins N.S."/>
        </authorList>
    </citation>
    <scope>NUCLEOTIDE SEQUENCE [LARGE SCALE GENOMIC DNA]</scope>
    <source>
        <strain evidence="3">NEC-BIFX-2020_0012</strain>
    </source>
</reference>
<dbReference type="Pfam" id="PF09619">
    <property type="entry name" value="YscW"/>
    <property type="match status" value="1"/>
</dbReference>
<dbReference type="RefSeq" id="WP_169020806.1">
    <property type="nucleotide sequence ID" value="NZ_JABBMT010000023.1"/>
</dbReference>
<dbReference type="InterPro" id="IPR005184">
    <property type="entry name" value="DUF306_Meta_HslJ"/>
</dbReference>
<protein>
    <submittedName>
        <fullName evidence="3">META domain-containing protein</fullName>
    </submittedName>
</protein>
<name>A0A7Y0DUI9_9GAMM</name>
<evidence type="ECO:0000256" key="1">
    <source>
        <dbReference type="SAM" id="SignalP"/>
    </source>
</evidence>
<dbReference type="EMBL" id="JABBMT010000023">
    <property type="protein sequence ID" value="NMM41849.1"/>
    <property type="molecule type" value="Genomic_DNA"/>
</dbReference>
<keyword evidence="4" id="KW-1185">Reference proteome</keyword>
<dbReference type="InterPro" id="IPR039366">
    <property type="entry name" value="Pilotin"/>
</dbReference>
<dbReference type="Proteomes" id="UP000570493">
    <property type="component" value="Unassembled WGS sequence"/>
</dbReference>
<evidence type="ECO:0000313" key="4">
    <source>
        <dbReference type="Proteomes" id="UP000570493"/>
    </source>
</evidence>
<dbReference type="InterPro" id="IPR038670">
    <property type="entry name" value="HslJ-like_sf"/>
</dbReference>
<feature type="domain" description="DUF306" evidence="2">
    <location>
        <begin position="161"/>
        <end position="267"/>
    </location>
</feature>
<feature type="signal peptide" evidence="1">
    <location>
        <begin position="1"/>
        <end position="25"/>
    </location>
</feature>
<accession>A0A7Y0DUI9</accession>
<comment type="caution">
    <text evidence="3">The sequence shown here is derived from an EMBL/GenBank/DDBJ whole genome shotgun (WGS) entry which is preliminary data.</text>
</comment>
<dbReference type="PANTHER" id="PTHR35535">
    <property type="entry name" value="HEAT SHOCK PROTEIN HSLJ"/>
    <property type="match status" value="1"/>
</dbReference>
<dbReference type="PANTHER" id="PTHR35535:SF1">
    <property type="entry name" value="HEAT SHOCK PROTEIN HSLJ"/>
    <property type="match status" value="1"/>
</dbReference>